<evidence type="ECO:0000313" key="2">
    <source>
        <dbReference type="EMBL" id="GAA1085638.1"/>
    </source>
</evidence>
<comment type="caution">
    <text evidence="2">The sequence shown here is derived from an EMBL/GenBank/DDBJ whole genome shotgun (WGS) entry which is preliminary data.</text>
</comment>
<organism evidence="2 3">
    <name type="scientific">Kitasatospora arboriphila</name>
    <dbReference type="NCBI Taxonomy" id="258052"/>
    <lineage>
        <taxon>Bacteria</taxon>
        <taxon>Bacillati</taxon>
        <taxon>Actinomycetota</taxon>
        <taxon>Actinomycetes</taxon>
        <taxon>Kitasatosporales</taxon>
        <taxon>Streptomycetaceae</taxon>
        <taxon>Kitasatospora</taxon>
    </lineage>
</organism>
<name>A0ABN1THE0_9ACTN</name>
<protein>
    <submittedName>
        <fullName evidence="2">Uncharacterized protein</fullName>
    </submittedName>
</protein>
<dbReference type="EMBL" id="BAAALD010000026">
    <property type="protein sequence ID" value="GAA1085638.1"/>
    <property type="molecule type" value="Genomic_DNA"/>
</dbReference>
<proteinExistence type="predicted"/>
<reference evidence="2 3" key="1">
    <citation type="journal article" date="2019" name="Int. J. Syst. Evol. Microbiol.">
        <title>The Global Catalogue of Microorganisms (GCM) 10K type strain sequencing project: providing services to taxonomists for standard genome sequencing and annotation.</title>
        <authorList>
            <consortium name="The Broad Institute Genomics Platform"/>
            <consortium name="The Broad Institute Genome Sequencing Center for Infectious Disease"/>
            <person name="Wu L."/>
            <person name="Ma J."/>
        </authorList>
    </citation>
    <scope>NUCLEOTIDE SEQUENCE [LARGE SCALE GENOMIC DNA]</scope>
    <source>
        <strain evidence="2 3">JCM 13002</strain>
    </source>
</reference>
<feature type="region of interest" description="Disordered" evidence="1">
    <location>
        <begin position="1"/>
        <end position="56"/>
    </location>
</feature>
<evidence type="ECO:0000256" key="1">
    <source>
        <dbReference type="SAM" id="MobiDB-lite"/>
    </source>
</evidence>
<evidence type="ECO:0000313" key="3">
    <source>
        <dbReference type="Proteomes" id="UP001499987"/>
    </source>
</evidence>
<sequence length="93" mass="9709">MPEPSHIDLPSVHTLSPRPDAPGTVPQAGGAGLLGAAGWEGRPPRPSPVEEPCRRSGVVDGRRVTVRGGLPDAGWELTYAGLVLRRAGPVPLY</sequence>
<dbReference type="Proteomes" id="UP001499987">
    <property type="component" value="Unassembled WGS sequence"/>
</dbReference>
<keyword evidence="3" id="KW-1185">Reference proteome</keyword>
<accession>A0ABN1THE0</accession>
<gene>
    <name evidence="2" type="ORF">GCM10009663_31700</name>
</gene>